<keyword evidence="3" id="KW-1185">Reference proteome</keyword>
<dbReference type="Pfam" id="PF05656">
    <property type="entry name" value="DUF805"/>
    <property type="match status" value="1"/>
</dbReference>
<protein>
    <submittedName>
        <fullName evidence="2">DUF805 domain-containing protein</fullName>
    </submittedName>
</protein>
<dbReference type="GO" id="GO:0005886">
    <property type="term" value="C:plasma membrane"/>
    <property type="evidence" value="ECO:0007669"/>
    <property type="project" value="TreeGrafter"/>
</dbReference>
<sequence>MPNTLYKITMDGSLAPGVTLDFAQDNLARLFKADVAAIKHLFSGKPTVIKRDISAAQADKYITALFNAGIIANKETDFVANLSLEPTEAEETASSTHSMTCPKCAVQQAESPICQSCGIVIAKFNSHQAQAAHPAQAVQSTPYASPQAIIEQNPEDVGELNIWGIEGRLGRMRYIAWSIVFMLALIPAVIVSAVAFKISAFVGIPVALVVTLAAIVIGIQISVKRLHDIGWSGWLILITVIPVVGSIFQLLMFLLPGSTGSNRYGAPPPANSTAVIVLFWIWVVLVAVGFVLGIIGGMLGAALNSY</sequence>
<gene>
    <name evidence="2" type="ORF">O6P33_00945</name>
</gene>
<keyword evidence="1" id="KW-0812">Transmembrane</keyword>
<dbReference type="EMBL" id="CP114976">
    <property type="protein sequence ID" value="WBE25445.1"/>
    <property type="molecule type" value="Genomic_DNA"/>
</dbReference>
<feature type="transmembrane region" description="Helical" evidence="1">
    <location>
        <begin position="174"/>
        <end position="196"/>
    </location>
</feature>
<evidence type="ECO:0000256" key="1">
    <source>
        <dbReference type="SAM" id="Phobius"/>
    </source>
</evidence>
<proteinExistence type="predicted"/>
<evidence type="ECO:0000313" key="2">
    <source>
        <dbReference type="EMBL" id="WBE25445.1"/>
    </source>
</evidence>
<dbReference type="InterPro" id="IPR008523">
    <property type="entry name" value="DUF805"/>
</dbReference>
<dbReference type="PANTHER" id="PTHR34980">
    <property type="entry name" value="INNER MEMBRANE PROTEIN-RELATED-RELATED"/>
    <property type="match status" value="1"/>
</dbReference>
<accession>A0AAE9VSA2</accession>
<dbReference type="Proteomes" id="UP001212189">
    <property type="component" value="Chromosome"/>
</dbReference>
<name>A0AAE9VSA2_9GAMM</name>
<feature type="transmembrane region" description="Helical" evidence="1">
    <location>
        <begin position="235"/>
        <end position="255"/>
    </location>
</feature>
<feature type="transmembrane region" description="Helical" evidence="1">
    <location>
        <begin position="275"/>
        <end position="303"/>
    </location>
</feature>
<keyword evidence="1" id="KW-1133">Transmembrane helix</keyword>
<dbReference type="PANTHER" id="PTHR34980:SF3">
    <property type="entry name" value="BLR8105 PROTEIN"/>
    <property type="match status" value="1"/>
</dbReference>
<reference evidence="2 3" key="1">
    <citation type="submission" date="2022-12" db="EMBL/GenBank/DDBJ databases">
        <title>Coexistence and Characterization of a Novel Tigecycline Resistance gene tet(X) variant and blaNDM-1 in a Pseudomonas caeni Isolate of Chicken Origin.</title>
        <authorList>
            <person name="Lu X."/>
            <person name="Zhang L."/>
            <person name="Li R."/>
            <person name="Wang Z."/>
        </authorList>
    </citation>
    <scope>NUCLEOTIDE SEQUENCE [LARGE SCALE GENOMIC DNA]</scope>
    <source>
        <strain evidence="2 3">CE14</strain>
    </source>
</reference>
<keyword evidence="1" id="KW-0472">Membrane</keyword>
<evidence type="ECO:0000313" key="3">
    <source>
        <dbReference type="Proteomes" id="UP001212189"/>
    </source>
</evidence>
<organism evidence="2 3">
    <name type="scientific">Denitrificimonas caeni</name>
    <dbReference type="NCBI Taxonomy" id="521720"/>
    <lineage>
        <taxon>Bacteria</taxon>
        <taxon>Pseudomonadati</taxon>
        <taxon>Pseudomonadota</taxon>
        <taxon>Gammaproteobacteria</taxon>
        <taxon>Pseudomonadales</taxon>
        <taxon>Pseudomonadaceae</taxon>
        <taxon>Denitrificimonas</taxon>
    </lineage>
</organism>
<feature type="transmembrane region" description="Helical" evidence="1">
    <location>
        <begin position="202"/>
        <end position="223"/>
    </location>
</feature>
<dbReference type="RefSeq" id="WP_269818386.1">
    <property type="nucleotide sequence ID" value="NZ_CP114976.1"/>
</dbReference>
<dbReference type="KEGG" id="dce:O6P33_00945"/>
<dbReference type="AlphaFoldDB" id="A0AAE9VSA2"/>